<dbReference type="AlphaFoldDB" id="A0A2N0ZBT8"/>
<dbReference type="RefSeq" id="WP_101226380.1">
    <property type="nucleotide sequence ID" value="NZ_JAFDQP010000006.1"/>
</dbReference>
<evidence type="ECO:0000313" key="1">
    <source>
        <dbReference type="EMBL" id="PKG26976.1"/>
    </source>
</evidence>
<proteinExistence type="predicted"/>
<name>A0A2N0ZBT8_9BACI</name>
<accession>A0A2N0ZBT8</accession>
<protein>
    <recommendedName>
        <fullName evidence="3">N-acetyltransferase domain-containing protein</fullName>
    </recommendedName>
</protein>
<comment type="caution">
    <text evidence="1">The sequence shown here is derived from an EMBL/GenBank/DDBJ whole genome shotgun (WGS) entry which is preliminary data.</text>
</comment>
<gene>
    <name evidence="1" type="ORF">CWS20_21260</name>
</gene>
<evidence type="ECO:0000313" key="2">
    <source>
        <dbReference type="Proteomes" id="UP000233343"/>
    </source>
</evidence>
<reference evidence="1 2" key="1">
    <citation type="journal article" date="2010" name="Int. J. Syst. Evol. Microbiol.">
        <title>Bacillus horneckiae sp. nov., isolated from a spacecraft-assembly clean room.</title>
        <authorList>
            <person name="Vaishampayan P."/>
            <person name="Probst A."/>
            <person name="Krishnamurthi S."/>
            <person name="Ghosh S."/>
            <person name="Osman S."/>
            <person name="McDowall A."/>
            <person name="Ruckmani A."/>
            <person name="Mayilraj S."/>
            <person name="Venkateswaran K."/>
        </authorList>
    </citation>
    <scope>NUCLEOTIDE SEQUENCE [LARGE SCALE GENOMIC DNA]</scope>
    <source>
        <strain evidence="2">1PO1SC</strain>
    </source>
</reference>
<dbReference type="EMBL" id="PISD01000053">
    <property type="protein sequence ID" value="PKG26976.1"/>
    <property type="molecule type" value="Genomic_DNA"/>
</dbReference>
<organism evidence="1 2">
    <name type="scientific">Cytobacillus horneckiae</name>
    <dbReference type="NCBI Taxonomy" id="549687"/>
    <lineage>
        <taxon>Bacteria</taxon>
        <taxon>Bacillati</taxon>
        <taxon>Bacillota</taxon>
        <taxon>Bacilli</taxon>
        <taxon>Bacillales</taxon>
        <taxon>Bacillaceae</taxon>
        <taxon>Cytobacillus</taxon>
    </lineage>
</organism>
<dbReference type="Proteomes" id="UP000233343">
    <property type="component" value="Unassembled WGS sequence"/>
</dbReference>
<keyword evidence="2" id="KW-1185">Reference proteome</keyword>
<sequence>MEFFPLYSSMKRDINTNSIKLELLYVHDESLRRKGITGYYIDKLKRLAIDVGVECIYVVANVSVDNFSKDKKGNALSQNDLEEYYKRKSSPEMPIIIMDK</sequence>
<evidence type="ECO:0008006" key="3">
    <source>
        <dbReference type="Google" id="ProtNLM"/>
    </source>
</evidence>